<name>A0ABW3I4V6_9FLAO</name>
<reference evidence="2" key="1">
    <citation type="journal article" date="2019" name="Int. J. Syst. Evol. Microbiol.">
        <title>The Global Catalogue of Microorganisms (GCM) 10K type strain sequencing project: providing services to taxonomists for standard genome sequencing and annotation.</title>
        <authorList>
            <consortium name="The Broad Institute Genomics Platform"/>
            <consortium name="The Broad Institute Genome Sequencing Center for Infectious Disease"/>
            <person name="Wu L."/>
            <person name="Ma J."/>
        </authorList>
    </citation>
    <scope>NUCLEOTIDE SEQUENCE [LARGE SCALE GENOMIC DNA]</scope>
    <source>
        <strain evidence="2">CCUG 62114</strain>
    </source>
</reference>
<keyword evidence="1" id="KW-0378">Hydrolase</keyword>
<dbReference type="SUPFAM" id="SSF56784">
    <property type="entry name" value="HAD-like"/>
    <property type="match status" value="1"/>
</dbReference>
<dbReference type="Gene3D" id="3.40.50.1000">
    <property type="entry name" value="HAD superfamily/HAD-like"/>
    <property type="match status" value="1"/>
</dbReference>
<dbReference type="InterPro" id="IPR006439">
    <property type="entry name" value="HAD-SF_hydro_IA"/>
</dbReference>
<evidence type="ECO:0000313" key="2">
    <source>
        <dbReference type="Proteomes" id="UP001596997"/>
    </source>
</evidence>
<dbReference type="SFLD" id="SFLDS00003">
    <property type="entry name" value="Haloacid_Dehalogenase"/>
    <property type="match status" value="1"/>
</dbReference>
<organism evidence="1 2">
    <name type="scientific">Pseudofulvibacter geojedonensis</name>
    <dbReference type="NCBI Taxonomy" id="1123758"/>
    <lineage>
        <taxon>Bacteria</taxon>
        <taxon>Pseudomonadati</taxon>
        <taxon>Bacteroidota</taxon>
        <taxon>Flavobacteriia</taxon>
        <taxon>Flavobacteriales</taxon>
        <taxon>Flavobacteriaceae</taxon>
        <taxon>Pseudofulvibacter</taxon>
    </lineage>
</organism>
<protein>
    <submittedName>
        <fullName evidence="1">YjjG family noncanonical pyrimidine nucleotidase</fullName>
        <ecNumber evidence="1">3.1.3.5</ecNumber>
    </submittedName>
</protein>
<dbReference type="Pfam" id="PF00702">
    <property type="entry name" value="Hydrolase"/>
    <property type="match status" value="1"/>
</dbReference>
<accession>A0ABW3I4V6</accession>
<dbReference type="NCBIfam" id="TIGR01549">
    <property type="entry name" value="HAD-SF-IA-v1"/>
    <property type="match status" value="1"/>
</dbReference>
<proteinExistence type="predicted"/>
<dbReference type="RefSeq" id="WP_377716474.1">
    <property type="nucleotide sequence ID" value="NZ_JBHTJM010000010.1"/>
</dbReference>
<dbReference type="NCBIfam" id="TIGR02254">
    <property type="entry name" value="YjjG_YfnB"/>
    <property type="match status" value="1"/>
</dbReference>
<dbReference type="EC" id="3.1.3.5" evidence="1"/>
<comment type="caution">
    <text evidence="1">The sequence shown here is derived from an EMBL/GenBank/DDBJ whole genome shotgun (WGS) entry which is preliminary data.</text>
</comment>
<dbReference type="Proteomes" id="UP001596997">
    <property type="component" value="Unassembled WGS sequence"/>
</dbReference>
<gene>
    <name evidence="1" type="ORF">ACFQ1O_12770</name>
</gene>
<dbReference type="PANTHER" id="PTHR47478:SF1">
    <property type="entry name" value="PYRIMIDINE 5'-NUCLEOTIDASE YJJG"/>
    <property type="match status" value="1"/>
</dbReference>
<dbReference type="Gene3D" id="1.10.150.240">
    <property type="entry name" value="Putative phosphatase, domain 2"/>
    <property type="match status" value="1"/>
</dbReference>
<dbReference type="InterPro" id="IPR023198">
    <property type="entry name" value="PGP-like_dom2"/>
</dbReference>
<dbReference type="EMBL" id="JBHTJM010000010">
    <property type="protein sequence ID" value="MFD0964881.1"/>
    <property type="molecule type" value="Genomic_DNA"/>
</dbReference>
<dbReference type="InterPro" id="IPR023214">
    <property type="entry name" value="HAD_sf"/>
</dbReference>
<dbReference type="InterPro" id="IPR036412">
    <property type="entry name" value="HAD-like_sf"/>
</dbReference>
<evidence type="ECO:0000313" key="1">
    <source>
        <dbReference type="EMBL" id="MFD0964881.1"/>
    </source>
</evidence>
<dbReference type="InterPro" id="IPR052550">
    <property type="entry name" value="Pyrimidine_5'-ntase_YjjG"/>
</dbReference>
<keyword evidence="2" id="KW-1185">Reference proteome</keyword>
<sequence>MKKITDIFFDLDHTLWDFDKNSEISYGIIFSKLSLDVDIITFLSAYKQINIHLWKLFREEKIDKETLRYKRLRDTFNVINYNITDEVIYKIADEYIYYLSKQTHLLEGAEQLLEYLKPKYKLHIITNGFQEVQVGKLNNTDLIRYFDVVVNSEMAGVKKPNPKIFEMALELANVKKENAIMIGDSYEADILGALDIGLDAICYNYHQEILPTTIKQVNHLNELQEIF</sequence>
<dbReference type="InterPro" id="IPR011951">
    <property type="entry name" value="HAD-SF_hydro_IA_YjjG/PynA"/>
</dbReference>
<dbReference type="SFLD" id="SFLDG01129">
    <property type="entry name" value="C1.5:_HAD__Beta-PGM__Phosphata"/>
    <property type="match status" value="1"/>
</dbReference>
<dbReference type="PANTHER" id="PTHR47478">
    <property type="match status" value="1"/>
</dbReference>
<dbReference type="GO" id="GO:0008253">
    <property type="term" value="F:5'-nucleotidase activity"/>
    <property type="evidence" value="ECO:0007669"/>
    <property type="project" value="UniProtKB-EC"/>
</dbReference>